<evidence type="ECO:0000313" key="1">
    <source>
        <dbReference type="EMBL" id="KAF9582695.1"/>
    </source>
</evidence>
<evidence type="ECO:0000313" key="2">
    <source>
        <dbReference type="Proteomes" id="UP000780801"/>
    </source>
</evidence>
<sequence>MNGKMSGALVAQSGSQSSIANAVLLTLFPRVCRLHEFIECYLNDPIEIIRETDAIEYKELLRNTLVGISTPIPTVKPLLGRSELASSLVLKQDEVGNI</sequence>
<name>A0A9P6FXW2_9FUNG</name>
<protein>
    <submittedName>
        <fullName evidence="1">Uncharacterized protein</fullName>
    </submittedName>
</protein>
<reference evidence="1" key="1">
    <citation type="journal article" date="2020" name="Fungal Divers.">
        <title>Resolving the Mortierellaceae phylogeny through synthesis of multi-gene phylogenetics and phylogenomics.</title>
        <authorList>
            <person name="Vandepol N."/>
            <person name="Liber J."/>
            <person name="Desiro A."/>
            <person name="Na H."/>
            <person name="Kennedy M."/>
            <person name="Barry K."/>
            <person name="Grigoriev I.V."/>
            <person name="Miller A.N."/>
            <person name="O'Donnell K."/>
            <person name="Stajich J.E."/>
            <person name="Bonito G."/>
        </authorList>
    </citation>
    <scope>NUCLEOTIDE SEQUENCE</scope>
    <source>
        <strain evidence="1">KOD1015</strain>
    </source>
</reference>
<dbReference type="EMBL" id="JAABOA010000958">
    <property type="protein sequence ID" value="KAF9582695.1"/>
    <property type="molecule type" value="Genomic_DNA"/>
</dbReference>
<comment type="caution">
    <text evidence="1">The sequence shown here is derived from an EMBL/GenBank/DDBJ whole genome shotgun (WGS) entry which is preliminary data.</text>
</comment>
<keyword evidence="2" id="KW-1185">Reference proteome</keyword>
<dbReference type="AlphaFoldDB" id="A0A9P6FXW2"/>
<organism evidence="1 2">
    <name type="scientific">Lunasporangiospora selenospora</name>
    <dbReference type="NCBI Taxonomy" id="979761"/>
    <lineage>
        <taxon>Eukaryota</taxon>
        <taxon>Fungi</taxon>
        <taxon>Fungi incertae sedis</taxon>
        <taxon>Mucoromycota</taxon>
        <taxon>Mortierellomycotina</taxon>
        <taxon>Mortierellomycetes</taxon>
        <taxon>Mortierellales</taxon>
        <taxon>Mortierellaceae</taxon>
        <taxon>Lunasporangiospora</taxon>
    </lineage>
</organism>
<proteinExistence type="predicted"/>
<accession>A0A9P6FXW2</accession>
<gene>
    <name evidence="1" type="ORF">BGW38_010877</name>
</gene>
<dbReference type="OrthoDB" id="289721at2759"/>
<dbReference type="Proteomes" id="UP000780801">
    <property type="component" value="Unassembled WGS sequence"/>
</dbReference>